<keyword evidence="3" id="KW-0328">Glycosyltransferase</keyword>
<dbReference type="Pfam" id="PF06925">
    <property type="entry name" value="MGDG_synth"/>
    <property type="match status" value="1"/>
</dbReference>
<organism evidence="8 9">
    <name type="scientific">Deinococcus hopiensis KR-140</name>
    <dbReference type="NCBI Taxonomy" id="695939"/>
    <lineage>
        <taxon>Bacteria</taxon>
        <taxon>Thermotogati</taxon>
        <taxon>Deinococcota</taxon>
        <taxon>Deinococci</taxon>
        <taxon>Deinococcales</taxon>
        <taxon>Deinococcaceae</taxon>
        <taxon>Deinococcus</taxon>
    </lineage>
</organism>
<name>A0A1W1VDX3_9DEIO</name>
<dbReference type="RefSeq" id="WP_084048663.1">
    <property type="nucleotide sequence ID" value="NZ_FWWU01000009.1"/>
</dbReference>
<evidence type="ECO:0000259" key="7">
    <source>
        <dbReference type="Pfam" id="PF06925"/>
    </source>
</evidence>
<evidence type="ECO:0000259" key="6">
    <source>
        <dbReference type="Pfam" id="PF04101"/>
    </source>
</evidence>
<dbReference type="Pfam" id="PF04101">
    <property type="entry name" value="Glyco_tran_28_C"/>
    <property type="match status" value="1"/>
</dbReference>
<gene>
    <name evidence="8" type="ORF">SAMN00790413_01120</name>
</gene>
<dbReference type="EMBL" id="FWWU01000009">
    <property type="protein sequence ID" value="SMB91413.1"/>
    <property type="molecule type" value="Genomic_DNA"/>
</dbReference>
<feature type="domain" description="Diacylglycerol glucosyltransferase N-terminal" evidence="7">
    <location>
        <begin position="40"/>
        <end position="205"/>
    </location>
</feature>
<feature type="domain" description="Glycosyl transferase family 28 C-terminal" evidence="6">
    <location>
        <begin position="233"/>
        <end position="362"/>
    </location>
</feature>
<dbReference type="Gene3D" id="3.40.50.2000">
    <property type="entry name" value="Glycogen Phosphorylase B"/>
    <property type="match status" value="1"/>
</dbReference>
<keyword evidence="4 8" id="KW-0808">Transferase</keyword>
<evidence type="ECO:0000256" key="5">
    <source>
        <dbReference type="SAM" id="MobiDB-lite"/>
    </source>
</evidence>
<feature type="compositionally biased region" description="Basic and acidic residues" evidence="5">
    <location>
        <begin position="1"/>
        <end position="13"/>
    </location>
</feature>
<sequence length="401" mass="43398">MKGRGDGANRGRWPEAFSRATSPGPDLNVFILSASFGSGHKQANEALEGALRHAGAPVRVRHRDYVTYGNAWEKAVTVGLYHAWLKYAPGVYRRFYHLMDREDEPWILANAFNWLGQRGMLPELRELRPDVVVCGHPTPVGVADGVRRRLRADFPIALIVTDYYVHHHSARHEAQLLMVANPEGREEAARWGIRDENVAVTGIPISPVYRGLLGADRRALREKHGLRPDLPLVLLSGGGTGIYHAQARVLAELSNLGRHVQVLVLAGATERGVRRIGGATVHSLGYTLHFPELLAASDLVVGKAGGLTVAEATALGAPMVLHEPIPGQEEKNAAYLVRHGAALWAQDIGGLRSAVLRALDGDEHARLSAASRALGVPDAADRAAAALLHKLGRVPHLVDTP</sequence>
<evidence type="ECO:0000256" key="2">
    <source>
        <dbReference type="ARBA" id="ARBA00006962"/>
    </source>
</evidence>
<evidence type="ECO:0000256" key="1">
    <source>
        <dbReference type="ARBA" id="ARBA00004370"/>
    </source>
</evidence>
<dbReference type="InterPro" id="IPR007235">
    <property type="entry name" value="Glyco_trans_28_C"/>
</dbReference>
<evidence type="ECO:0000313" key="8">
    <source>
        <dbReference type="EMBL" id="SMB91413.1"/>
    </source>
</evidence>
<proteinExistence type="inferred from homology"/>
<keyword evidence="9" id="KW-1185">Reference proteome</keyword>
<dbReference type="GO" id="GO:0016020">
    <property type="term" value="C:membrane"/>
    <property type="evidence" value="ECO:0007669"/>
    <property type="project" value="UniProtKB-SubCell"/>
</dbReference>
<evidence type="ECO:0000313" key="9">
    <source>
        <dbReference type="Proteomes" id="UP000192582"/>
    </source>
</evidence>
<protein>
    <submittedName>
        <fullName evidence="8">Processive 1,2-diacylglycerol beta-glucosyltransferase</fullName>
    </submittedName>
</protein>
<dbReference type="InterPro" id="IPR050519">
    <property type="entry name" value="Glycosyltransf_28_UgtP"/>
</dbReference>
<comment type="subcellular location">
    <subcellularLocation>
        <location evidence="1">Membrane</location>
    </subcellularLocation>
</comment>
<dbReference type="SUPFAM" id="SSF53756">
    <property type="entry name" value="UDP-Glycosyltransferase/glycogen phosphorylase"/>
    <property type="match status" value="1"/>
</dbReference>
<dbReference type="STRING" id="695939.SAMN00790413_01120"/>
<dbReference type="OrthoDB" id="9815663at2"/>
<dbReference type="PANTHER" id="PTHR43025:SF3">
    <property type="entry name" value="MONOGALACTOSYLDIACYLGLYCEROL SYNTHASE 1, CHLOROPLASTIC"/>
    <property type="match status" value="1"/>
</dbReference>
<comment type="similarity">
    <text evidence="2">Belongs to the glycosyltransferase 28 family.</text>
</comment>
<evidence type="ECO:0000256" key="3">
    <source>
        <dbReference type="ARBA" id="ARBA00022676"/>
    </source>
</evidence>
<dbReference type="AlphaFoldDB" id="A0A1W1VDX3"/>
<evidence type="ECO:0000256" key="4">
    <source>
        <dbReference type="ARBA" id="ARBA00022679"/>
    </source>
</evidence>
<dbReference type="InterPro" id="IPR009695">
    <property type="entry name" value="Diacylglyc_glucosyltr_N"/>
</dbReference>
<dbReference type="Proteomes" id="UP000192582">
    <property type="component" value="Unassembled WGS sequence"/>
</dbReference>
<accession>A0A1W1VDX3</accession>
<dbReference type="PANTHER" id="PTHR43025">
    <property type="entry name" value="MONOGALACTOSYLDIACYLGLYCEROL SYNTHASE"/>
    <property type="match status" value="1"/>
</dbReference>
<dbReference type="GO" id="GO:0016758">
    <property type="term" value="F:hexosyltransferase activity"/>
    <property type="evidence" value="ECO:0007669"/>
    <property type="project" value="InterPro"/>
</dbReference>
<reference evidence="8 9" key="1">
    <citation type="submission" date="2017-04" db="EMBL/GenBank/DDBJ databases">
        <authorList>
            <person name="Afonso C.L."/>
            <person name="Miller P.J."/>
            <person name="Scott M.A."/>
            <person name="Spackman E."/>
            <person name="Goraichik I."/>
            <person name="Dimitrov K.M."/>
            <person name="Suarez D.L."/>
            <person name="Swayne D.E."/>
        </authorList>
    </citation>
    <scope>NUCLEOTIDE SEQUENCE [LARGE SCALE GENOMIC DNA]</scope>
    <source>
        <strain evidence="8 9">KR-140</strain>
    </source>
</reference>
<dbReference type="GO" id="GO:0009247">
    <property type="term" value="P:glycolipid biosynthetic process"/>
    <property type="evidence" value="ECO:0007669"/>
    <property type="project" value="InterPro"/>
</dbReference>
<feature type="region of interest" description="Disordered" evidence="5">
    <location>
        <begin position="1"/>
        <end position="20"/>
    </location>
</feature>